<dbReference type="AlphaFoldDB" id="A0A7K0CXM1"/>
<dbReference type="OrthoDB" id="4558090at2"/>
<gene>
    <name evidence="1" type="ORF">NRB20_07460</name>
</gene>
<dbReference type="EMBL" id="WEGK01000001">
    <property type="protein sequence ID" value="MQY17682.1"/>
    <property type="molecule type" value="Genomic_DNA"/>
</dbReference>
<sequence length="61" mass="6598">MTTITQLRSAPCQFGDGRVCGDHLGELTDPIARRILGVEHAPTCVRWLDAVAYLSAGLDDD</sequence>
<dbReference type="RefSeq" id="WP_153407663.1">
    <property type="nucleotide sequence ID" value="NZ_WEGK01000001.1"/>
</dbReference>
<name>A0A7K0CXM1_9NOCA</name>
<evidence type="ECO:0000313" key="2">
    <source>
        <dbReference type="Proteomes" id="UP000438448"/>
    </source>
</evidence>
<protein>
    <submittedName>
        <fullName evidence="1">Uncharacterized protein</fullName>
    </submittedName>
</protein>
<comment type="caution">
    <text evidence="1">The sequence shown here is derived from an EMBL/GenBank/DDBJ whole genome shotgun (WGS) entry which is preliminary data.</text>
</comment>
<keyword evidence="2" id="KW-1185">Reference proteome</keyword>
<accession>A0A7K0CXM1</accession>
<organism evidence="1 2">
    <name type="scientific">Nocardia macrotermitis</name>
    <dbReference type="NCBI Taxonomy" id="2585198"/>
    <lineage>
        <taxon>Bacteria</taxon>
        <taxon>Bacillati</taxon>
        <taxon>Actinomycetota</taxon>
        <taxon>Actinomycetes</taxon>
        <taxon>Mycobacteriales</taxon>
        <taxon>Nocardiaceae</taxon>
        <taxon>Nocardia</taxon>
    </lineage>
</organism>
<dbReference type="Proteomes" id="UP000438448">
    <property type="component" value="Unassembled WGS sequence"/>
</dbReference>
<reference evidence="1 2" key="1">
    <citation type="submission" date="2019-10" db="EMBL/GenBank/DDBJ databases">
        <title>Nocardia macrotermitis sp. nov. and Nocardia aurantia sp. nov., isolated from the gut of fungus growing-termite Macrotermes natalensis.</title>
        <authorList>
            <person name="Benndorf R."/>
            <person name="Schwitalla J."/>
            <person name="Martin K."/>
            <person name="De Beer W."/>
            <person name="Kaster A.-K."/>
            <person name="Vollmers J."/>
            <person name="Poulsen M."/>
            <person name="Beemelmanns C."/>
        </authorList>
    </citation>
    <scope>NUCLEOTIDE SEQUENCE [LARGE SCALE GENOMIC DNA]</scope>
    <source>
        <strain evidence="1 2">RB20</strain>
    </source>
</reference>
<proteinExistence type="predicted"/>
<evidence type="ECO:0000313" key="1">
    <source>
        <dbReference type="EMBL" id="MQY17682.1"/>
    </source>
</evidence>